<dbReference type="eggNOG" id="COG0251">
    <property type="taxonomic scope" value="Bacteria"/>
</dbReference>
<dbReference type="STRING" id="225849.swp_4366"/>
<organism evidence="2 3">
    <name type="scientific">Shewanella piezotolerans (strain WP3 / JCM 13877)</name>
    <dbReference type="NCBI Taxonomy" id="225849"/>
    <lineage>
        <taxon>Bacteria</taxon>
        <taxon>Pseudomonadati</taxon>
        <taxon>Pseudomonadota</taxon>
        <taxon>Gammaproteobacteria</taxon>
        <taxon>Alteromonadales</taxon>
        <taxon>Shewanellaceae</taxon>
        <taxon>Shewanella</taxon>
    </lineage>
</organism>
<dbReference type="CDD" id="cd02199">
    <property type="entry name" value="YjgF_YER057c_UK114_like_1"/>
    <property type="match status" value="1"/>
</dbReference>
<evidence type="ECO:0000259" key="1">
    <source>
        <dbReference type="Pfam" id="PF14588"/>
    </source>
</evidence>
<dbReference type="Pfam" id="PF14588">
    <property type="entry name" value="YjgF_endoribonc"/>
    <property type="match status" value="1"/>
</dbReference>
<dbReference type="Gene3D" id="3.30.1330.40">
    <property type="entry name" value="RutC-like"/>
    <property type="match status" value="1"/>
</dbReference>
<dbReference type="SUPFAM" id="SSF55298">
    <property type="entry name" value="YjgF-like"/>
    <property type="match status" value="1"/>
</dbReference>
<dbReference type="PANTHER" id="PTHR43760">
    <property type="entry name" value="ENDORIBONUCLEASE-RELATED"/>
    <property type="match status" value="1"/>
</dbReference>
<dbReference type="AlphaFoldDB" id="B8CTA3"/>
<reference evidence="2 3" key="1">
    <citation type="journal article" date="2008" name="PLoS ONE">
        <title>Environmental adaptation: genomic analysis of the piezotolerant and psychrotolerant deep-sea iron reducing bacterium Shewanella piezotolerans WP3.</title>
        <authorList>
            <person name="Wang F."/>
            <person name="Wang J."/>
            <person name="Jian H."/>
            <person name="Zhang B."/>
            <person name="Li S."/>
            <person name="Wang F."/>
            <person name="Zeng X."/>
            <person name="Gao L."/>
            <person name="Bartlett D.H."/>
            <person name="Yu J."/>
            <person name="Hu S."/>
            <person name="Xiao X."/>
        </authorList>
    </citation>
    <scope>NUCLEOTIDE SEQUENCE [LARGE SCALE GENOMIC DNA]</scope>
    <source>
        <strain evidence="3">WP3 / JCM 13877</strain>
    </source>
</reference>
<dbReference type="RefSeq" id="WP_020914347.1">
    <property type="nucleotide sequence ID" value="NC_011566.1"/>
</dbReference>
<dbReference type="PANTHER" id="PTHR43760:SF1">
    <property type="entry name" value="ENDORIBONUCLEASE L-PSP_CHORISMATE MUTASE-LIKE DOMAIN-CONTAINING PROTEIN"/>
    <property type="match status" value="1"/>
</dbReference>
<name>B8CTA3_SHEPW</name>
<feature type="domain" description="Endoribonuclease L-PSP/chorismate mutase-like" evidence="1">
    <location>
        <begin position="7"/>
        <end position="150"/>
    </location>
</feature>
<protein>
    <submittedName>
        <fullName evidence="2">Endoribonuclease L-PSP</fullName>
    </submittedName>
</protein>
<proteinExistence type="predicted"/>
<evidence type="ECO:0000313" key="2">
    <source>
        <dbReference type="EMBL" id="ACJ31012.1"/>
    </source>
</evidence>
<accession>B8CTA3</accession>
<dbReference type="InterPro" id="IPR013813">
    <property type="entry name" value="Endoribo_LPSP/chorism_mut-like"/>
</dbReference>
<dbReference type="HOGENOM" id="CLU_104845_0_1_6"/>
<dbReference type="InterPro" id="IPR035959">
    <property type="entry name" value="RutC-like_sf"/>
</dbReference>
<gene>
    <name evidence="2" type="ordered locus">swp_4366</name>
</gene>
<dbReference type="KEGG" id="swp:swp_4366"/>
<dbReference type="EMBL" id="CP000472">
    <property type="protein sequence ID" value="ACJ31012.1"/>
    <property type="molecule type" value="Genomic_DNA"/>
</dbReference>
<keyword evidence="3" id="KW-1185">Reference proteome</keyword>
<sequence length="152" mass="16413">MISVIQRLQRLGFELPNAPAPGGNYQAYLLSSKQLFISGQLPIVNGVPRYQGRLGQELSLHEGYQAAQLSALNILSQVNQAIGFDSLKTIIKVEGFINATDDFNQHAKVLDGASDLFSKVLQHKAGHIRSVIGCSSLPLNVAVEISVIAECI</sequence>
<evidence type="ECO:0000313" key="3">
    <source>
        <dbReference type="Proteomes" id="UP000000753"/>
    </source>
</evidence>
<dbReference type="OrthoDB" id="9806350at2"/>
<dbReference type="Proteomes" id="UP000000753">
    <property type="component" value="Chromosome"/>
</dbReference>